<name>A0A6I4P7N2_9MICO</name>
<proteinExistence type="inferred from homology"/>
<dbReference type="AlphaFoldDB" id="A0A6I4P7N2"/>
<comment type="caution">
    <text evidence="8">The sequence shown here is derived from an EMBL/GenBank/DDBJ whole genome shotgun (WGS) entry which is preliminary data.</text>
</comment>
<evidence type="ECO:0000256" key="2">
    <source>
        <dbReference type="ARBA" id="ARBA00022679"/>
    </source>
</evidence>
<dbReference type="EMBL" id="WSTA01000080">
    <property type="protein sequence ID" value="MWB99817.1"/>
    <property type="molecule type" value="Genomic_DNA"/>
</dbReference>
<keyword evidence="5" id="KW-0067">ATP-binding</keyword>
<evidence type="ECO:0000256" key="3">
    <source>
        <dbReference type="ARBA" id="ARBA00022741"/>
    </source>
</evidence>
<dbReference type="Gene3D" id="3.40.1190.20">
    <property type="match status" value="1"/>
</dbReference>
<sequence length="329" mass="33316">MSQQSGSGAGTGVRHEVLVVGEALVDVVHRRSGVVDEAPGGSPANVALTLGRLGRRVGLATSLGDDERGRAVREWLAESGVEASHVGEQAGRAARTSTATAILDETGAARYEFDLDWVLDAAALEESAAAGGASHVHVGSAGVSLEPGAAVVERFVAGRRSEATVTFDPNVRPSLVDDEAAVRAGIHRVAALADLVKASDEDLAWLAPGAEPLDTARAWCAAGVPVVVVTRGAAGLWASTPAGEIAIAAPRVEVADTVGAGDTVMGALIDALVGHGLTGPEGRDGWAGVTAGDWARMLARAAAAAAITVSRPGADPPNRAELDERLRPA</sequence>
<dbReference type="InterPro" id="IPR029056">
    <property type="entry name" value="Ribokinase-like"/>
</dbReference>
<evidence type="ECO:0000259" key="7">
    <source>
        <dbReference type="Pfam" id="PF00294"/>
    </source>
</evidence>
<dbReference type="InterPro" id="IPR002173">
    <property type="entry name" value="Carboh/pur_kinase_PfkB_CS"/>
</dbReference>
<dbReference type="PANTHER" id="PTHR43085:SF1">
    <property type="entry name" value="PSEUDOURIDINE KINASE-RELATED"/>
    <property type="match status" value="1"/>
</dbReference>
<dbReference type="InterPro" id="IPR011611">
    <property type="entry name" value="PfkB_dom"/>
</dbReference>
<accession>A0A6I4P7N2</accession>
<evidence type="ECO:0000256" key="6">
    <source>
        <dbReference type="SAM" id="MobiDB-lite"/>
    </source>
</evidence>
<dbReference type="CDD" id="cd01167">
    <property type="entry name" value="bac_FRK"/>
    <property type="match status" value="1"/>
</dbReference>
<dbReference type="Pfam" id="PF00294">
    <property type="entry name" value="PfkB"/>
    <property type="match status" value="1"/>
</dbReference>
<protein>
    <submittedName>
        <fullName evidence="8">Carbohydrate kinase</fullName>
    </submittedName>
</protein>
<keyword evidence="9" id="KW-1185">Reference proteome</keyword>
<dbReference type="RefSeq" id="WP_160426424.1">
    <property type="nucleotide sequence ID" value="NZ_WSTA01000080.1"/>
</dbReference>
<feature type="region of interest" description="Disordered" evidence="6">
    <location>
        <begin position="310"/>
        <end position="329"/>
    </location>
</feature>
<evidence type="ECO:0000313" key="8">
    <source>
        <dbReference type="EMBL" id="MWB99817.1"/>
    </source>
</evidence>
<keyword evidence="3" id="KW-0547">Nucleotide-binding</keyword>
<gene>
    <name evidence="8" type="ORF">GB864_14805</name>
</gene>
<evidence type="ECO:0000256" key="1">
    <source>
        <dbReference type="ARBA" id="ARBA00010688"/>
    </source>
</evidence>
<feature type="domain" description="Carbohydrate kinase PfkB" evidence="7">
    <location>
        <begin position="16"/>
        <end position="318"/>
    </location>
</feature>
<dbReference type="InterPro" id="IPR050306">
    <property type="entry name" value="PfkB_Carbo_kinase"/>
</dbReference>
<keyword evidence="2" id="KW-0808">Transferase</keyword>
<dbReference type="PROSITE" id="PS00584">
    <property type="entry name" value="PFKB_KINASES_2"/>
    <property type="match status" value="1"/>
</dbReference>
<dbReference type="SUPFAM" id="SSF53613">
    <property type="entry name" value="Ribokinase-like"/>
    <property type="match status" value="1"/>
</dbReference>
<evidence type="ECO:0000256" key="5">
    <source>
        <dbReference type="ARBA" id="ARBA00022840"/>
    </source>
</evidence>
<evidence type="ECO:0000256" key="4">
    <source>
        <dbReference type="ARBA" id="ARBA00022777"/>
    </source>
</evidence>
<feature type="compositionally biased region" description="Basic and acidic residues" evidence="6">
    <location>
        <begin position="318"/>
        <end position="329"/>
    </location>
</feature>
<dbReference type="PROSITE" id="PS00583">
    <property type="entry name" value="PFKB_KINASES_1"/>
    <property type="match status" value="1"/>
</dbReference>
<keyword evidence="4 8" id="KW-0418">Kinase</keyword>
<evidence type="ECO:0000313" key="9">
    <source>
        <dbReference type="Proteomes" id="UP000438182"/>
    </source>
</evidence>
<organism evidence="8 9">
    <name type="scientific">Agromyces seonyuensis</name>
    <dbReference type="NCBI Taxonomy" id="2662446"/>
    <lineage>
        <taxon>Bacteria</taxon>
        <taxon>Bacillati</taxon>
        <taxon>Actinomycetota</taxon>
        <taxon>Actinomycetes</taxon>
        <taxon>Micrococcales</taxon>
        <taxon>Microbacteriaceae</taxon>
        <taxon>Agromyces</taxon>
    </lineage>
</organism>
<dbReference type="GO" id="GO:0005524">
    <property type="term" value="F:ATP binding"/>
    <property type="evidence" value="ECO:0007669"/>
    <property type="project" value="UniProtKB-KW"/>
</dbReference>
<reference evidence="8 9" key="1">
    <citation type="submission" date="2019-12" db="EMBL/GenBank/DDBJ databases">
        <authorList>
            <person name="Kim Y.S."/>
        </authorList>
    </citation>
    <scope>NUCLEOTIDE SEQUENCE [LARGE SCALE GENOMIC DNA]</scope>
    <source>
        <strain evidence="8 9">MMS17-SY077</strain>
    </source>
</reference>
<comment type="similarity">
    <text evidence="1">Belongs to the carbohydrate kinase PfkB family.</text>
</comment>
<dbReference type="GO" id="GO:0016301">
    <property type="term" value="F:kinase activity"/>
    <property type="evidence" value="ECO:0007669"/>
    <property type="project" value="UniProtKB-KW"/>
</dbReference>
<dbReference type="Proteomes" id="UP000438182">
    <property type="component" value="Unassembled WGS sequence"/>
</dbReference>
<dbReference type="PANTHER" id="PTHR43085">
    <property type="entry name" value="HEXOKINASE FAMILY MEMBER"/>
    <property type="match status" value="1"/>
</dbReference>